<feature type="region of interest" description="Disordered" evidence="1">
    <location>
        <begin position="1"/>
        <end position="40"/>
    </location>
</feature>
<gene>
    <name evidence="2" type="ORF">HPP92_028246</name>
</gene>
<organism evidence="2 3">
    <name type="scientific">Vanilla planifolia</name>
    <name type="common">Vanilla</name>
    <dbReference type="NCBI Taxonomy" id="51239"/>
    <lineage>
        <taxon>Eukaryota</taxon>
        <taxon>Viridiplantae</taxon>
        <taxon>Streptophyta</taxon>
        <taxon>Embryophyta</taxon>
        <taxon>Tracheophyta</taxon>
        <taxon>Spermatophyta</taxon>
        <taxon>Magnoliopsida</taxon>
        <taxon>Liliopsida</taxon>
        <taxon>Asparagales</taxon>
        <taxon>Orchidaceae</taxon>
        <taxon>Vanilloideae</taxon>
        <taxon>Vanilleae</taxon>
        <taxon>Vanilla</taxon>
    </lineage>
</organism>
<proteinExistence type="predicted"/>
<accession>A0A835P8J4</accession>
<dbReference type="Proteomes" id="UP000639772">
    <property type="component" value="Unassembled WGS sequence"/>
</dbReference>
<dbReference type="EMBL" id="JADCNM010000438">
    <property type="protein sequence ID" value="KAG0447599.1"/>
    <property type="molecule type" value="Genomic_DNA"/>
</dbReference>
<comment type="caution">
    <text evidence="2">The sequence shown here is derived from an EMBL/GenBank/DDBJ whole genome shotgun (WGS) entry which is preliminary data.</text>
</comment>
<protein>
    <submittedName>
        <fullName evidence="2">Uncharacterized protein</fullName>
    </submittedName>
</protein>
<sequence length="166" mass="19079">MEPAGNRHQGDGWRGGRMKRRRRSYGHVPSGGEKEGALEKRQLAGCRAGRGGGWGEEKRGLYHSILETLLHRRPYVRRRTLRPRREKYGEKAPCVHRRRRSLQAAHGVTVFRDTPTEPTSPRRVMVRRIRFRFTFPPYLLIPSLQQKLGFCKRGIGGDELGLASLL</sequence>
<evidence type="ECO:0000313" key="3">
    <source>
        <dbReference type="Proteomes" id="UP000639772"/>
    </source>
</evidence>
<reference evidence="2 3" key="1">
    <citation type="journal article" date="2020" name="Nat. Food">
        <title>A phased Vanilla planifolia genome enables genetic improvement of flavour and production.</title>
        <authorList>
            <person name="Hasing T."/>
            <person name="Tang H."/>
            <person name="Brym M."/>
            <person name="Khazi F."/>
            <person name="Huang T."/>
            <person name="Chambers A.H."/>
        </authorList>
    </citation>
    <scope>NUCLEOTIDE SEQUENCE [LARGE SCALE GENOMIC DNA]</scope>
    <source>
        <tissue evidence="2">Leaf</tissue>
    </source>
</reference>
<evidence type="ECO:0000256" key="1">
    <source>
        <dbReference type="SAM" id="MobiDB-lite"/>
    </source>
</evidence>
<evidence type="ECO:0000313" key="2">
    <source>
        <dbReference type="EMBL" id="KAG0447599.1"/>
    </source>
</evidence>
<dbReference type="AlphaFoldDB" id="A0A835P8J4"/>
<name>A0A835P8J4_VANPL</name>
<feature type="compositionally biased region" description="Basic residues" evidence="1">
    <location>
        <begin position="16"/>
        <end position="25"/>
    </location>
</feature>